<dbReference type="InterPro" id="IPR029510">
    <property type="entry name" value="Ald_DH_CS_GLU"/>
</dbReference>
<dbReference type="FunFam" id="3.40.605.10:FF:000026">
    <property type="entry name" value="Aldehyde dehydrogenase, putative"/>
    <property type="match status" value="1"/>
</dbReference>
<dbReference type="SUPFAM" id="SSF53720">
    <property type="entry name" value="ALDH-like"/>
    <property type="match status" value="1"/>
</dbReference>
<dbReference type="FunFam" id="3.40.309.10:FF:000012">
    <property type="entry name" value="Betaine aldehyde dehydrogenase"/>
    <property type="match status" value="1"/>
</dbReference>
<evidence type="ECO:0000313" key="7">
    <source>
        <dbReference type="EMBL" id="APU14934.1"/>
    </source>
</evidence>
<dbReference type="InterPro" id="IPR016163">
    <property type="entry name" value="Ald_DH_C"/>
</dbReference>
<evidence type="ECO:0000313" key="8">
    <source>
        <dbReference type="Proteomes" id="UP000185511"/>
    </source>
</evidence>
<evidence type="ECO:0000259" key="6">
    <source>
        <dbReference type="Pfam" id="PF00171"/>
    </source>
</evidence>
<feature type="active site" evidence="3">
    <location>
        <position position="269"/>
    </location>
</feature>
<accession>A0AAC9LDM1</accession>
<dbReference type="Proteomes" id="UP000185511">
    <property type="component" value="Chromosome"/>
</dbReference>
<gene>
    <name evidence="7" type="ORF">UA74_14380</name>
</gene>
<dbReference type="Pfam" id="PF00171">
    <property type="entry name" value="Aldedh"/>
    <property type="match status" value="1"/>
</dbReference>
<keyword evidence="2 4" id="KW-0560">Oxidoreductase</keyword>
<dbReference type="Gene3D" id="3.40.309.10">
    <property type="entry name" value="Aldehyde Dehydrogenase, Chain A, domain 2"/>
    <property type="match status" value="1"/>
</dbReference>
<evidence type="ECO:0000256" key="2">
    <source>
        <dbReference type="ARBA" id="ARBA00023002"/>
    </source>
</evidence>
<dbReference type="PROSITE" id="PS00687">
    <property type="entry name" value="ALDEHYDE_DEHYDR_GLU"/>
    <property type="match status" value="1"/>
</dbReference>
<dbReference type="EMBL" id="CP016076">
    <property type="protein sequence ID" value="APU14934.1"/>
    <property type="molecule type" value="Genomic_DNA"/>
</dbReference>
<evidence type="ECO:0000256" key="4">
    <source>
        <dbReference type="RuleBase" id="RU003345"/>
    </source>
</evidence>
<dbReference type="KEGG" id="acad:UA74_14380"/>
<evidence type="ECO:0000256" key="1">
    <source>
        <dbReference type="ARBA" id="ARBA00009986"/>
    </source>
</evidence>
<protein>
    <submittedName>
        <fullName evidence="7">NAD-dependent aldehyde dehydrogenase</fullName>
    </submittedName>
</protein>
<comment type="similarity">
    <text evidence="1 4">Belongs to the aldehyde dehydrogenase family.</text>
</comment>
<sequence>MTTPPFLDAATPRPRPAFLDDGPHGLFIGGRLRPAQTQETFPTIDPTTETVLTAISAAGTADVDAAVASARAAFEAPSWSAISPQARSRLLFQIADVIEAHREELATLDTLDMGAPLAGSLLMVDHAVEVFRHYAGWPTKIYGQTGPGDPSRLDYVLRQPLGVVAAITAWNGPMLQTSWKLAPALATGNTVVLKPAEQSPLSALRFAALLAETDLPAGVVNVVTGTGPVTGAALVAHPGVDKVSFTGSGPVGKRILTASADTLTRVTLELGGKSPTIVFADADLRAAAATAALAFCGGSGQGCVSGTRVLVQEPVREQFGELLAEELGRYVPGDPFHPDTVMGPIAHREHFDRVVSYFDVAREDGARIALGGRPLGETGLFLPPTLIENVTNDMRIAQEEIFGPVAAIMSFTDADDAVRLGDDTVYGLSASVWTRDLSTAHRTAAALRVGTVWVNTWGEMTSGTMPFGGFKESGIGREHGTDVLDAYTETKAVMMRL</sequence>
<keyword evidence="8" id="KW-1185">Reference proteome</keyword>
<evidence type="ECO:0000256" key="3">
    <source>
        <dbReference type="PROSITE-ProRule" id="PRU10007"/>
    </source>
</evidence>
<dbReference type="Gene3D" id="3.40.605.10">
    <property type="entry name" value="Aldehyde Dehydrogenase, Chain A, domain 1"/>
    <property type="match status" value="1"/>
</dbReference>
<dbReference type="GO" id="GO:0016620">
    <property type="term" value="F:oxidoreductase activity, acting on the aldehyde or oxo group of donors, NAD or NADP as acceptor"/>
    <property type="evidence" value="ECO:0007669"/>
    <property type="project" value="InterPro"/>
</dbReference>
<feature type="domain" description="Aldehyde dehydrogenase" evidence="6">
    <location>
        <begin position="37"/>
        <end position="493"/>
    </location>
</feature>
<reference evidence="8" key="1">
    <citation type="submission" date="2016-06" db="EMBL/GenBank/DDBJ databases">
        <title>Complete genome sequence of Actinoalloteichus fjordicus DSM 46855 (=ADI127-17), type strain of the new species Actinoalloteichus fjordicus.</title>
        <authorList>
            <person name="Ruckert C."/>
            <person name="Nouioui I."/>
            <person name="Willmese J."/>
            <person name="van Wezel G."/>
            <person name="Klenk H.-P."/>
            <person name="Kalinowski J."/>
            <person name="Zotchev S.B."/>
        </authorList>
    </citation>
    <scope>NUCLEOTIDE SEQUENCE [LARGE SCALE GENOMIC DNA]</scope>
    <source>
        <strain evidence="8">ADI127-7</strain>
    </source>
</reference>
<dbReference type="InterPro" id="IPR015590">
    <property type="entry name" value="Aldehyde_DH_dom"/>
</dbReference>
<organism evidence="7 8">
    <name type="scientific">Actinoalloteichus fjordicus</name>
    <dbReference type="NCBI Taxonomy" id="1612552"/>
    <lineage>
        <taxon>Bacteria</taxon>
        <taxon>Bacillati</taxon>
        <taxon>Actinomycetota</taxon>
        <taxon>Actinomycetes</taxon>
        <taxon>Pseudonocardiales</taxon>
        <taxon>Pseudonocardiaceae</taxon>
        <taxon>Actinoalloteichus</taxon>
    </lineage>
</organism>
<dbReference type="FunFam" id="3.40.605.10:FF:000007">
    <property type="entry name" value="NAD/NADP-dependent betaine aldehyde dehydrogenase"/>
    <property type="match status" value="1"/>
</dbReference>
<feature type="region of interest" description="Disordered" evidence="5">
    <location>
        <begin position="1"/>
        <end position="20"/>
    </location>
</feature>
<dbReference type="InterPro" id="IPR016162">
    <property type="entry name" value="Ald_DH_N"/>
</dbReference>
<name>A0AAC9LDM1_9PSEU</name>
<proteinExistence type="inferred from homology"/>
<dbReference type="RefSeq" id="WP_075740784.1">
    <property type="nucleotide sequence ID" value="NZ_CP016076.1"/>
</dbReference>
<dbReference type="AlphaFoldDB" id="A0AAC9LDM1"/>
<dbReference type="PANTHER" id="PTHR11699">
    <property type="entry name" value="ALDEHYDE DEHYDROGENASE-RELATED"/>
    <property type="match status" value="1"/>
</dbReference>
<dbReference type="InterPro" id="IPR016161">
    <property type="entry name" value="Ald_DH/histidinol_DH"/>
</dbReference>
<evidence type="ECO:0000256" key="5">
    <source>
        <dbReference type="SAM" id="MobiDB-lite"/>
    </source>
</evidence>